<evidence type="ECO:0000313" key="5">
    <source>
        <dbReference type="Proteomes" id="UP000250572"/>
    </source>
</evidence>
<reference evidence="4 5" key="1">
    <citation type="journal article" date="2018" name="G3 (Bethesda)">
        <title>A High-Quality Reference Genome for the Invasive Mosquitofish Gambusia affinis Using a Chicago Library.</title>
        <authorList>
            <person name="Hoffberg S.L."/>
            <person name="Troendle N.J."/>
            <person name="Glenn T.C."/>
            <person name="Mahmud O."/>
            <person name="Louha S."/>
            <person name="Chalopin D."/>
            <person name="Bennetzen J.L."/>
            <person name="Mauricio R."/>
        </authorList>
    </citation>
    <scope>NUCLEOTIDE SEQUENCE [LARGE SCALE GENOMIC DNA]</scope>
    <source>
        <strain evidence="4">NE01/NJP1002.9</strain>
        <tissue evidence="4">Muscle</tissue>
    </source>
</reference>
<keyword evidence="2" id="KW-1133">Transmembrane helix</keyword>
<feature type="transmembrane region" description="Helical" evidence="2">
    <location>
        <begin position="60"/>
        <end position="85"/>
    </location>
</feature>
<dbReference type="SMART" id="SM00100">
    <property type="entry name" value="cNMP"/>
    <property type="match status" value="2"/>
</dbReference>
<dbReference type="FunFam" id="2.60.120.10:FF:000022">
    <property type="entry name" value="Patatin like phospholipase domain containing 7"/>
    <property type="match status" value="1"/>
</dbReference>
<keyword evidence="2" id="KW-0472">Membrane</keyword>
<keyword evidence="2" id="KW-0812">Transmembrane</keyword>
<keyword evidence="5" id="KW-1185">Reference proteome</keyword>
<dbReference type="Pfam" id="PF00027">
    <property type="entry name" value="cNMP_binding"/>
    <property type="match status" value="2"/>
</dbReference>
<dbReference type="InterPro" id="IPR000595">
    <property type="entry name" value="cNMP-bd_dom"/>
</dbReference>
<evidence type="ECO:0000313" key="4">
    <source>
        <dbReference type="EMBL" id="PWA18482.1"/>
    </source>
</evidence>
<name>A0A315VH74_GAMAF</name>
<dbReference type="PROSITE" id="PS50042">
    <property type="entry name" value="CNMP_BINDING_3"/>
    <property type="match status" value="2"/>
</dbReference>
<dbReference type="AlphaFoldDB" id="A0A315VH74"/>
<dbReference type="CDD" id="cd00038">
    <property type="entry name" value="CAP_ED"/>
    <property type="match status" value="2"/>
</dbReference>
<evidence type="ECO:0000256" key="1">
    <source>
        <dbReference type="SAM" id="MobiDB-lite"/>
    </source>
</evidence>
<accession>A0A315VH74</accession>
<evidence type="ECO:0000259" key="3">
    <source>
        <dbReference type="PROSITE" id="PS50042"/>
    </source>
</evidence>
<evidence type="ECO:0000256" key="2">
    <source>
        <dbReference type="SAM" id="Phobius"/>
    </source>
</evidence>
<proteinExistence type="predicted"/>
<dbReference type="EMBL" id="NHOQ01002301">
    <property type="protein sequence ID" value="PWA18482.1"/>
    <property type="molecule type" value="Genomic_DNA"/>
</dbReference>
<feature type="compositionally biased region" description="Basic and acidic residues" evidence="1">
    <location>
        <begin position="413"/>
        <end position="428"/>
    </location>
</feature>
<dbReference type="GO" id="GO:0004622">
    <property type="term" value="F:phosphatidylcholine lysophospholipase activity"/>
    <property type="evidence" value="ECO:0007669"/>
    <property type="project" value="TreeGrafter"/>
</dbReference>
<dbReference type="InterPro" id="IPR014710">
    <property type="entry name" value="RmlC-like_jellyroll"/>
</dbReference>
<dbReference type="GO" id="GO:0005783">
    <property type="term" value="C:endoplasmic reticulum"/>
    <property type="evidence" value="ECO:0007669"/>
    <property type="project" value="TreeGrafter"/>
</dbReference>
<organism evidence="4 5">
    <name type="scientific">Gambusia affinis</name>
    <name type="common">Western mosquitofish</name>
    <name type="synonym">Heterandria affinis</name>
    <dbReference type="NCBI Taxonomy" id="33528"/>
    <lineage>
        <taxon>Eukaryota</taxon>
        <taxon>Metazoa</taxon>
        <taxon>Chordata</taxon>
        <taxon>Craniata</taxon>
        <taxon>Vertebrata</taxon>
        <taxon>Euteleostomi</taxon>
        <taxon>Actinopterygii</taxon>
        <taxon>Neopterygii</taxon>
        <taxon>Teleostei</taxon>
        <taxon>Neoteleostei</taxon>
        <taxon>Acanthomorphata</taxon>
        <taxon>Ovalentaria</taxon>
        <taxon>Atherinomorphae</taxon>
        <taxon>Cyprinodontiformes</taxon>
        <taxon>Poeciliidae</taxon>
        <taxon>Poeciliinae</taxon>
        <taxon>Gambusia</taxon>
    </lineage>
</organism>
<dbReference type="InterPro" id="IPR050301">
    <property type="entry name" value="NTE"/>
</dbReference>
<dbReference type="PANTHER" id="PTHR14226:SF23">
    <property type="entry name" value="PATATIN-LIKE PHOSPHOLIPASE DOMAIN-CONTAINING PROTEIN 7"/>
    <property type="match status" value="1"/>
</dbReference>
<feature type="domain" description="Cyclic nucleotide-binding" evidence="3">
    <location>
        <begin position="518"/>
        <end position="620"/>
    </location>
</feature>
<dbReference type="Proteomes" id="UP000250572">
    <property type="component" value="Unassembled WGS sequence"/>
</dbReference>
<sequence>MSSRDNLDNLDLCAINQGGMKDAGMDSQDEEESCVYPNLGPLTSEIRAKMEQFVEERTEASLWIFVLVGAVITVSVLGVVVLFLYRRYKKSKEQAGVPHYRFRKRDKVMFYGRKIMRKVQTLSTTPANNSNSASRQRVRKRTKVLSIARKILRIRKEPPTLQPKEPPPCLLEADLTEFDVQNSHLPSEVLYMLKNVRVLGHFEKPLFLELCRHMVLIQLHQGEGLFRPGDIDDSIYVVQDGRLELCIHESDGTDAVVKDVLPGDSVHSLLSILDIITVGLQPPSLSPTLLLFVVIEQSLIQSAPFLSASAFCEFQGYPAPYKTVSARAAVPSTVLRLPAVAFQSVFEKYPETLVRVIQIIMVRLQRVTFLALHNYLGLTTELFNPESQAISLVSVANVLGEAHQHKGFRRQPSHSEDTGSEKADAERFSGGDMAAAKYKKSHSMPGSVDGPSEVARVFDQTQSAKEEAVNQGSVKSILKKSVTVQHSPSAVYHYGEPGGGAVQHSKVNVIFQAAKKDLLKVIQLQDPSLLEGRVTLRQVKAGCEVAHQGDQDVSVAFVISGLLHVYQRMIDREEECLLFVTHPGEMVGHLAVLTGEPLIFTVRAHRDCTFLSVSKAHFYE</sequence>
<feature type="domain" description="Cyclic nucleotide-binding" evidence="3">
    <location>
        <begin position="198"/>
        <end position="269"/>
    </location>
</feature>
<dbReference type="Gene3D" id="2.60.120.10">
    <property type="entry name" value="Jelly Rolls"/>
    <property type="match status" value="2"/>
</dbReference>
<dbReference type="InterPro" id="IPR018490">
    <property type="entry name" value="cNMP-bd_dom_sf"/>
</dbReference>
<feature type="region of interest" description="Disordered" evidence="1">
    <location>
        <begin position="404"/>
        <end position="428"/>
    </location>
</feature>
<comment type="caution">
    <text evidence="4">The sequence shown here is derived from an EMBL/GenBank/DDBJ whole genome shotgun (WGS) entry which is preliminary data.</text>
</comment>
<dbReference type="SUPFAM" id="SSF51206">
    <property type="entry name" value="cAMP-binding domain-like"/>
    <property type="match status" value="2"/>
</dbReference>
<gene>
    <name evidence="4" type="ORF">CCH79_00009957</name>
</gene>
<protein>
    <recommendedName>
        <fullName evidence="3">Cyclic nucleotide-binding domain-containing protein</fullName>
    </recommendedName>
</protein>
<dbReference type="PANTHER" id="PTHR14226">
    <property type="entry name" value="NEUROPATHY TARGET ESTERASE/SWISS CHEESE D.MELANOGASTER"/>
    <property type="match status" value="1"/>
</dbReference>